<sequence length="140" mass="15609">MRDIDLVSGDVIDVALRLHHELGPGLLESVYEIVLAARLAAMGYSVARQRSIDIDFEDVRIEGAFKIDLLVDERLVVEIKSVERLAPVHAKQLLTYLRLTGQPVGLLINFGGETLREGIRRLVNNHNPSASSAPLREQKF</sequence>
<keyword evidence="4" id="KW-1185">Reference proteome</keyword>
<protein>
    <submittedName>
        <fullName evidence="2">GxxExxY protein</fullName>
    </submittedName>
</protein>
<organism evidence="2 3">
    <name type="scientific">Sphingomonas sanguinis</name>
    <dbReference type="NCBI Taxonomy" id="33051"/>
    <lineage>
        <taxon>Bacteria</taxon>
        <taxon>Pseudomonadati</taxon>
        <taxon>Pseudomonadota</taxon>
        <taxon>Alphaproteobacteria</taxon>
        <taxon>Sphingomonadales</taxon>
        <taxon>Sphingomonadaceae</taxon>
        <taxon>Sphingomonas</taxon>
    </lineage>
</organism>
<evidence type="ECO:0000313" key="3">
    <source>
        <dbReference type="Proteomes" id="UP000531581"/>
    </source>
</evidence>
<dbReference type="NCBIfam" id="TIGR04256">
    <property type="entry name" value="GxxExxY"/>
    <property type="match status" value="1"/>
</dbReference>
<dbReference type="RefSeq" id="WP_082794887.1">
    <property type="nucleotide sequence ID" value="NZ_JABEOV010000005.1"/>
</dbReference>
<dbReference type="InterPro" id="IPR026350">
    <property type="entry name" value="GxxExxY"/>
</dbReference>
<reference evidence="3 4" key="1">
    <citation type="submission" date="2020-05" db="EMBL/GenBank/DDBJ databases">
        <title>Draft Genome Sequences of Sphingomonas sp. Isolated from the International Space Station.</title>
        <authorList>
            <person name="Bijlani S."/>
            <person name="Singh N.K."/>
            <person name="Mason C.E."/>
            <person name="Wang C.C."/>
            <person name="Venkateswaran K."/>
        </authorList>
    </citation>
    <scope>NUCLEOTIDE SEQUENCE [LARGE SCALE GENOMIC DNA]</scope>
    <source>
        <strain evidence="1 4">IIF7SW-B5</strain>
        <strain evidence="2">ISS-IIF7SWP</strain>
    </source>
</reference>
<dbReference type="EMBL" id="JABYQV010000001">
    <property type="protein sequence ID" value="NVP29720.1"/>
    <property type="molecule type" value="Genomic_DNA"/>
</dbReference>
<dbReference type="Proteomes" id="UP000557656">
    <property type="component" value="Unassembled WGS sequence"/>
</dbReference>
<evidence type="ECO:0000313" key="1">
    <source>
        <dbReference type="EMBL" id="NNG52294.1"/>
    </source>
</evidence>
<evidence type="ECO:0000313" key="4">
    <source>
        <dbReference type="Proteomes" id="UP000557656"/>
    </source>
</evidence>
<comment type="caution">
    <text evidence="2">The sequence shown here is derived from an EMBL/GenBank/DDBJ whole genome shotgun (WGS) entry which is preliminary data.</text>
</comment>
<accession>A0A7Y7QSA5</accession>
<dbReference type="GeneID" id="78488250"/>
<dbReference type="Proteomes" id="UP000531581">
    <property type="component" value="Unassembled WGS sequence"/>
</dbReference>
<name>A0A7Y7QSA5_9SPHN</name>
<dbReference type="Pfam" id="PF13366">
    <property type="entry name" value="PDDEXK_3"/>
    <property type="match status" value="1"/>
</dbReference>
<proteinExistence type="predicted"/>
<gene>
    <name evidence="1" type="ORF">HKX05_02895</name>
    <name evidence="2" type="ORF">HLV41_01560</name>
</gene>
<dbReference type="EMBL" id="JABEOV010000005">
    <property type="protein sequence ID" value="NNG52294.1"/>
    <property type="molecule type" value="Genomic_DNA"/>
</dbReference>
<evidence type="ECO:0000313" key="2">
    <source>
        <dbReference type="EMBL" id="NVP29720.1"/>
    </source>
</evidence>
<dbReference type="AlphaFoldDB" id="A0A7Y7QSA5"/>